<keyword evidence="3" id="KW-1185">Reference proteome</keyword>
<feature type="domain" description="F-box associated beta-propeller type 1" evidence="1">
    <location>
        <begin position="87"/>
        <end position="366"/>
    </location>
</feature>
<name>A0ABU6QVG6_9FABA</name>
<dbReference type="Proteomes" id="UP001341840">
    <property type="component" value="Unassembled WGS sequence"/>
</dbReference>
<dbReference type="Pfam" id="PF07734">
    <property type="entry name" value="FBA_1"/>
    <property type="match status" value="1"/>
</dbReference>
<dbReference type="PANTHER" id="PTHR31790">
    <property type="entry name" value="OS02G0783600 PROTEIN"/>
    <property type="match status" value="1"/>
</dbReference>
<dbReference type="InterPro" id="IPR006527">
    <property type="entry name" value="F-box-assoc_dom_typ1"/>
</dbReference>
<proteinExistence type="predicted"/>
<dbReference type="InterPro" id="IPR052361">
    <property type="entry name" value="F-box_domain"/>
</dbReference>
<dbReference type="PANTHER" id="PTHR31790:SF583">
    <property type="entry name" value="F-BOX PROTEIN CPR30-LIKE ISOFORM X1"/>
    <property type="match status" value="1"/>
</dbReference>
<gene>
    <name evidence="2" type="ORF">PIB30_094686</name>
</gene>
<organism evidence="2 3">
    <name type="scientific">Stylosanthes scabra</name>
    <dbReference type="NCBI Taxonomy" id="79078"/>
    <lineage>
        <taxon>Eukaryota</taxon>
        <taxon>Viridiplantae</taxon>
        <taxon>Streptophyta</taxon>
        <taxon>Embryophyta</taxon>
        <taxon>Tracheophyta</taxon>
        <taxon>Spermatophyta</taxon>
        <taxon>Magnoliopsida</taxon>
        <taxon>eudicotyledons</taxon>
        <taxon>Gunneridae</taxon>
        <taxon>Pentapetalae</taxon>
        <taxon>rosids</taxon>
        <taxon>fabids</taxon>
        <taxon>Fabales</taxon>
        <taxon>Fabaceae</taxon>
        <taxon>Papilionoideae</taxon>
        <taxon>50 kb inversion clade</taxon>
        <taxon>dalbergioids sensu lato</taxon>
        <taxon>Dalbergieae</taxon>
        <taxon>Pterocarpus clade</taxon>
        <taxon>Stylosanthes</taxon>
    </lineage>
</organism>
<evidence type="ECO:0000259" key="1">
    <source>
        <dbReference type="Pfam" id="PF07734"/>
    </source>
</evidence>
<reference evidence="2 3" key="1">
    <citation type="journal article" date="2023" name="Plants (Basel)">
        <title>Bridging the Gap: Combining Genomics and Transcriptomics Approaches to Understand Stylosanthes scabra, an Orphan Legume from the Brazilian Caatinga.</title>
        <authorList>
            <person name="Ferreira-Neto J.R.C."/>
            <person name="da Silva M.D."/>
            <person name="Binneck E."/>
            <person name="de Melo N.F."/>
            <person name="da Silva R.H."/>
            <person name="de Melo A.L.T.M."/>
            <person name="Pandolfi V."/>
            <person name="Bustamante F.O."/>
            <person name="Brasileiro-Vidal A.C."/>
            <person name="Benko-Iseppon A.M."/>
        </authorList>
    </citation>
    <scope>NUCLEOTIDE SEQUENCE [LARGE SCALE GENOMIC DNA]</scope>
    <source>
        <tissue evidence="2">Leaves</tissue>
    </source>
</reference>
<accession>A0ABU6QVG6</accession>
<evidence type="ECO:0000313" key="2">
    <source>
        <dbReference type="EMBL" id="MED6115853.1"/>
    </source>
</evidence>
<dbReference type="NCBIfam" id="TIGR01640">
    <property type="entry name" value="F_box_assoc_1"/>
    <property type="match status" value="1"/>
</dbReference>
<protein>
    <recommendedName>
        <fullName evidence="1">F-box associated beta-propeller type 1 domain-containing protein</fullName>
    </recommendedName>
</protein>
<comment type="caution">
    <text evidence="2">The sequence shown here is derived from an EMBL/GenBank/DDBJ whole genome shotgun (WGS) entry which is preliminary data.</text>
</comment>
<sequence>MFIKPFLHVTAAAAANPSASGRGRPGDPAAASGEFASSFKTRLPFMENPNFDESYTHRRTGVFSARSVLENIRVEPTKVVSMVGKRHFRIIGSCNGLLCLIHVRYDPHITSAILWNPCTGFTSQPTPDITGVFVYGGLGYDRTSDRYKLFMMTGDHEKRERSKIYTFAPNSSWKTIQGFDFRLLGHPRDDPCPIDEDNQEGVFVNGRNTLNWNVQRYRSTDVIISLDLGEESFGILSLPERDPYDRCIACVELSLLRNCLAVCFEHKRTHWAVWIMKEYGVTDSWTRLALIPRQGVNPRHSHCLRPLYISENDVLLAMAPYHKLVLCDLKNDDANLVPVIENFGDDMEEEDAISRYFQVYWESLVSPSSHYDIASSSSQGP</sequence>
<evidence type="ECO:0000313" key="3">
    <source>
        <dbReference type="Proteomes" id="UP001341840"/>
    </source>
</evidence>
<dbReference type="EMBL" id="JASCZI010002110">
    <property type="protein sequence ID" value="MED6115853.1"/>
    <property type="molecule type" value="Genomic_DNA"/>
</dbReference>
<dbReference type="InterPro" id="IPR017451">
    <property type="entry name" value="F-box-assoc_interact_dom"/>
</dbReference>